<organism evidence="4">
    <name type="scientific">Oryza sativa subsp. japonica</name>
    <name type="common">Rice</name>
    <dbReference type="NCBI Taxonomy" id="39947"/>
    <lineage>
        <taxon>Eukaryota</taxon>
        <taxon>Viridiplantae</taxon>
        <taxon>Streptophyta</taxon>
        <taxon>Embryophyta</taxon>
        <taxon>Tracheophyta</taxon>
        <taxon>Spermatophyta</taxon>
        <taxon>Magnoliopsida</taxon>
        <taxon>Liliopsida</taxon>
        <taxon>Poales</taxon>
        <taxon>Poaceae</taxon>
        <taxon>BOP clade</taxon>
        <taxon>Oryzoideae</taxon>
        <taxon>Oryzeae</taxon>
        <taxon>Oryzinae</taxon>
        <taxon>Oryza</taxon>
        <taxon>Oryza sativa</taxon>
    </lineage>
</organism>
<evidence type="ECO:0000256" key="1">
    <source>
        <dbReference type="SAM" id="MobiDB-lite"/>
    </source>
</evidence>
<dbReference type="SUPFAM" id="SSF56219">
    <property type="entry name" value="DNase I-like"/>
    <property type="match status" value="1"/>
</dbReference>
<dbReference type="AlphaFoldDB" id="Q2R718"/>
<protein>
    <submittedName>
        <fullName evidence="4">Retrotransposon protein, putative, LINE subclass</fullName>
    </submittedName>
</protein>
<feature type="chain" id="PRO_5004214602" evidence="2">
    <location>
        <begin position="23"/>
        <end position="1014"/>
    </location>
</feature>
<feature type="region of interest" description="Disordered" evidence="1">
    <location>
        <begin position="562"/>
        <end position="581"/>
    </location>
</feature>
<dbReference type="Pfam" id="PF03080">
    <property type="entry name" value="Neprosin"/>
    <property type="match status" value="1"/>
</dbReference>
<dbReference type="InterPro" id="IPR036691">
    <property type="entry name" value="Endo/exonu/phosph_ase_sf"/>
</dbReference>
<feature type="domain" description="Neprosin PEP catalytic" evidence="3">
    <location>
        <begin position="66"/>
        <end position="306"/>
    </location>
</feature>
<reference evidence="4" key="3">
    <citation type="submission" date="2006-01" db="EMBL/GenBank/DDBJ databases">
        <authorList>
            <person name="Buell R."/>
        </authorList>
    </citation>
    <scope>NUCLEOTIDE SEQUENCE</scope>
</reference>
<reference evidence="4" key="1">
    <citation type="journal article" date="2005" name="BMC Biol.">
        <title>The sequence of rice chromosomes 11 and 12, rich in disease resistance genes and recent gene duplications.</title>
        <authorList>
            <consortium name="The rice chromosomes 11 and 12 sequencing consortia"/>
        </authorList>
    </citation>
    <scope>NUCLEOTIDE SEQUENCE [LARGE SCALE GENOMIC DNA]</scope>
</reference>
<evidence type="ECO:0000313" key="4">
    <source>
        <dbReference type="EMBL" id="ABA92743.2"/>
    </source>
</evidence>
<dbReference type="PANTHER" id="PTHR33170:SF41">
    <property type="entry name" value="CCHC-TYPE DOMAIN-CONTAINING PROTEIN"/>
    <property type="match status" value="1"/>
</dbReference>
<dbReference type="Pfam" id="PF03372">
    <property type="entry name" value="Exo_endo_phos"/>
    <property type="match status" value="1"/>
</dbReference>
<gene>
    <name evidence="4" type="ordered locus">LOC_Os11g18120</name>
</gene>
<keyword evidence="2" id="KW-0732">Signal</keyword>
<accession>Q2R718</accession>
<dbReference type="PANTHER" id="PTHR33170">
    <property type="entry name" value="DUF4283 DOMAIN-CONTAINING PROTEIN-RELATED"/>
    <property type="match status" value="1"/>
</dbReference>
<feature type="signal peptide" evidence="2">
    <location>
        <begin position="1"/>
        <end position="22"/>
    </location>
</feature>
<dbReference type="Gene3D" id="3.60.10.10">
    <property type="entry name" value="Endonuclease/exonuclease/phosphatase"/>
    <property type="match status" value="1"/>
</dbReference>
<evidence type="ECO:0000256" key="2">
    <source>
        <dbReference type="SAM" id="SignalP"/>
    </source>
</evidence>
<feature type="region of interest" description="Disordered" evidence="1">
    <location>
        <begin position="454"/>
        <end position="505"/>
    </location>
</feature>
<name>Q2R718_ORYSJ</name>
<sequence>MGYRGPTAKIFILLSLLSLTFSAEPRKEEFVNHSVVKMFQMQPGSFPYSTNDAKGSKIYISSIDMCKIECPYGTMAAVETEPSTFYGSQSSISVWEPYLCTGRPPRYTGAVVVIQNGQSRIGAGWYVDPDMYGDNHAHFEIAWTNKDKSCTNLRCAGFIQLSNRIVPGAVLKPISTIDGKKYLIIISIFKIWDVWVLLFGEELVGYWPGELFTDLSGAANMIGWMGVASAATGALVPHGSEGVRGVDQQALVFCPIDESKGKAKVEVKGSGDGLGFFHIPLSAGQKIKHEPRAALIKVSKGQMTVNAVISELERLIPGGWRWVVHDNGNGSFRTIFPSAAELKRMVEWGKVHTKVGDAEMQIVERGVGNEVKYVIPKVWVQCKGIPSELREYLIIWAVGSILGITKTVDMVFTRRYDIARLQVLVLDPSLIPEVVDVVIGDYLYELAFRVEPENGPEEPIPMDMDNIGDGDFEKKNDGNEKGDSGKEPGPGGSSQSKLGSGSMFYEKGGPSLHSIQVGLTADSGGLNLSDEEFDGLHDDVIGVERVQSQESLVAKLSAIPEAAVSPSRRSKRRASDSDQLVLQRAEKSKADKNLENLHVKDDVINDLRSMEENRLSDHVRLSTTKGFSNNVDGDLVDDHFDDNFLLQHLCSEIMEETTLDSRDSPSNSKKKGKKEHQLDFIALSETVKKDFAPGTLKNLCAGKDFLWHCKAPSGRSGGLLLGINLLNFDVGLIDEGDFYVKFHLCNRADKFKWALVLVYGLAQNENKDKFLAELVNMCSRETLPILIGGDFNILRSPNEKSNSNFDDRWPFLFNAIIDGLCLMELQMSGRNFTWANNLANPTYEKLDRVLMSTEWEHNFPLASVVALNRDISNHTPLLLNTNSSSQSNAQPCFKFELGWLLREGFVDMRAKEVGLLKGVIPHLVDDGIPMHFRKLSNKDWKVIEERIEKKLSSWKDIIIIRMVIFRATHWLRFWAQLQRCEDDREFLKVAYRKLESMVMQLFANYRWRFTNRLQ</sequence>
<proteinExistence type="predicted"/>
<dbReference type="InterPro" id="IPR005135">
    <property type="entry name" value="Endo/exonuclease/phosphatase"/>
</dbReference>
<feature type="compositionally biased region" description="Basic and acidic residues" evidence="1">
    <location>
        <begin position="471"/>
        <end position="486"/>
    </location>
</feature>
<dbReference type="EMBL" id="DP000010">
    <property type="protein sequence ID" value="ABA92743.2"/>
    <property type="molecule type" value="Genomic_DNA"/>
</dbReference>
<feature type="compositionally biased region" description="Low complexity" evidence="1">
    <location>
        <begin position="493"/>
        <end position="502"/>
    </location>
</feature>
<dbReference type="InterPro" id="IPR004314">
    <property type="entry name" value="Neprosin"/>
</dbReference>
<dbReference type="GO" id="GO:0003824">
    <property type="term" value="F:catalytic activity"/>
    <property type="evidence" value="ECO:0007669"/>
    <property type="project" value="InterPro"/>
</dbReference>
<evidence type="ECO:0000259" key="3">
    <source>
        <dbReference type="PROSITE" id="PS52045"/>
    </source>
</evidence>
<dbReference type="PROSITE" id="PS52045">
    <property type="entry name" value="NEPROSIN_PEP_CD"/>
    <property type="match status" value="1"/>
</dbReference>
<reference evidence="4" key="2">
    <citation type="submission" date="2005-04" db="EMBL/GenBank/DDBJ databases">
        <authorList>
            <person name="Buell C.R."/>
            <person name="Wing R.A."/>
            <person name="McCombie W.A."/>
            <person name="Ouyang S."/>
        </authorList>
    </citation>
    <scope>NUCLEOTIDE SEQUENCE</scope>
</reference>